<dbReference type="EMBL" id="RDQH01000338">
    <property type="protein sequence ID" value="RXH82245.1"/>
    <property type="molecule type" value="Genomic_DNA"/>
</dbReference>
<keyword evidence="9" id="KW-1185">Reference proteome</keyword>
<evidence type="ECO:0000256" key="5">
    <source>
        <dbReference type="ARBA" id="ARBA00024045"/>
    </source>
</evidence>
<dbReference type="InterPro" id="IPR036163">
    <property type="entry name" value="HMA_dom_sf"/>
</dbReference>
<keyword evidence="3" id="KW-0449">Lipoprotein</keyword>
<keyword evidence="2" id="KW-0479">Metal-binding</keyword>
<comment type="caution">
    <text evidence="8">The sequence shown here is derived from an EMBL/GenBank/DDBJ whole genome shotgun (WGS) entry which is preliminary data.</text>
</comment>
<feature type="compositionally biased region" description="Acidic residues" evidence="6">
    <location>
        <begin position="202"/>
        <end position="212"/>
    </location>
</feature>
<proteinExistence type="inferred from homology"/>
<feature type="compositionally biased region" description="Basic and acidic residues" evidence="6">
    <location>
        <begin position="171"/>
        <end position="181"/>
    </location>
</feature>
<dbReference type="SUPFAM" id="SSF55008">
    <property type="entry name" value="HMA, heavy metal-associated domain"/>
    <property type="match status" value="1"/>
</dbReference>
<evidence type="ECO:0000313" key="8">
    <source>
        <dbReference type="EMBL" id="RXH82245.1"/>
    </source>
</evidence>
<protein>
    <recommendedName>
        <fullName evidence="7">HMA domain-containing protein</fullName>
    </recommendedName>
</protein>
<evidence type="ECO:0000256" key="6">
    <source>
        <dbReference type="SAM" id="MobiDB-lite"/>
    </source>
</evidence>
<organism evidence="8 9">
    <name type="scientific">Malus domestica</name>
    <name type="common">Apple</name>
    <name type="synonym">Pyrus malus</name>
    <dbReference type="NCBI Taxonomy" id="3750"/>
    <lineage>
        <taxon>Eukaryota</taxon>
        <taxon>Viridiplantae</taxon>
        <taxon>Streptophyta</taxon>
        <taxon>Embryophyta</taxon>
        <taxon>Tracheophyta</taxon>
        <taxon>Spermatophyta</taxon>
        <taxon>Magnoliopsida</taxon>
        <taxon>eudicotyledons</taxon>
        <taxon>Gunneridae</taxon>
        <taxon>Pentapetalae</taxon>
        <taxon>rosids</taxon>
        <taxon>fabids</taxon>
        <taxon>Rosales</taxon>
        <taxon>Rosaceae</taxon>
        <taxon>Amygdaloideae</taxon>
        <taxon>Maleae</taxon>
        <taxon>Malus</taxon>
    </lineage>
</organism>
<dbReference type="Gene3D" id="3.30.70.100">
    <property type="match status" value="1"/>
</dbReference>
<dbReference type="Pfam" id="PF00403">
    <property type="entry name" value="HMA"/>
    <property type="match status" value="1"/>
</dbReference>
<dbReference type="GO" id="GO:0046872">
    <property type="term" value="F:metal ion binding"/>
    <property type="evidence" value="ECO:0007669"/>
    <property type="project" value="UniProtKB-KW"/>
</dbReference>
<keyword evidence="1" id="KW-0488">Methylation</keyword>
<feature type="region of interest" description="Disordered" evidence="6">
    <location>
        <begin position="126"/>
        <end position="212"/>
    </location>
</feature>
<evidence type="ECO:0000256" key="4">
    <source>
        <dbReference type="ARBA" id="ARBA00023289"/>
    </source>
</evidence>
<dbReference type="PANTHER" id="PTHR45868:SF80">
    <property type="entry name" value="F15K9.8-RELATED"/>
    <property type="match status" value="1"/>
</dbReference>
<keyword evidence="4" id="KW-0636">Prenylation</keyword>
<evidence type="ECO:0000256" key="3">
    <source>
        <dbReference type="ARBA" id="ARBA00023288"/>
    </source>
</evidence>
<reference evidence="8 9" key="1">
    <citation type="submission" date="2018-10" db="EMBL/GenBank/DDBJ databases">
        <title>A high-quality apple genome assembly.</title>
        <authorList>
            <person name="Hu J."/>
        </authorList>
    </citation>
    <scope>NUCLEOTIDE SEQUENCE [LARGE SCALE GENOMIC DNA]</scope>
    <source>
        <strain evidence="9">cv. HFTH1</strain>
        <tissue evidence="8">Young leaf</tissue>
    </source>
</reference>
<evidence type="ECO:0000256" key="1">
    <source>
        <dbReference type="ARBA" id="ARBA00022481"/>
    </source>
</evidence>
<dbReference type="PANTHER" id="PTHR45868">
    <property type="entry name" value="HEAVY METAL-ASSOCIATED ISOPRENYLATED PLANT PROTEIN 33-RELATED"/>
    <property type="match status" value="1"/>
</dbReference>
<dbReference type="PROSITE" id="PS50846">
    <property type="entry name" value="HMA_2"/>
    <property type="match status" value="1"/>
</dbReference>
<feature type="region of interest" description="Disordered" evidence="6">
    <location>
        <begin position="93"/>
        <end position="114"/>
    </location>
</feature>
<comment type="similarity">
    <text evidence="5">Belongs to the HIPP family.</text>
</comment>
<gene>
    <name evidence="8" type="ORF">DVH24_036586</name>
</gene>
<evidence type="ECO:0000259" key="7">
    <source>
        <dbReference type="PROSITE" id="PS50846"/>
    </source>
</evidence>
<name>A0A498IJD5_MALDO</name>
<feature type="domain" description="HMA" evidence="7">
    <location>
        <begin position="28"/>
        <end position="94"/>
    </location>
</feature>
<dbReference type="InterPro" id="IPR006121">
    <property type="entry name" value="HMA_dom"/>
</dbReference>
<feature type="compositionally biased region" description="Gly residues" evidence="6">
    <location>
        <begin position="158"/>
        <end position="170"/>
    </location>
</feature>
<dbReference type="Proteomes" id="UP000290289">
    <property type="component" value="Chromosome 12"/>
</dbReference>
<sequence>MPTAEAKSQAKPEKTIEIEEVSQPPFKYNIWVLKVRIHCEGCIKEVEKILKKIDGVYRTDSDGKIGKDSKVTVTGNVEPKILIKALAKGGKHAEMWPGSEDGNHGRPGGSGSCGIERETVEAEVVQVQDNGGKKKNESGSGAGRSKGRNGLNAVKVNEGGGAPAKSGGGGKGKEVKVEAVRQGESVNMSEQPAAAQKCFGGDYDEDDSDCEV</sequence>
<dbReference type="CDD" id="cd00371">
    <property type="entry name" value="HMA"/>
    <property type="match status" value="1"/>
</dbReference>
<accession>A0A498IJD5</accession>
<dbReference type="AlphaFoldDB" id="A0A498IJD5"/>
<evidence type="ECO:0000313" key="9">
    <source>
        <dbReference type="Proteomes" id="UP000290289"/>
    </source>
</evidence>
<evidence type="ECO:0000256" key="2">
    <source>
        <dbReference type="ARBA" id="ARBA00022723"/>
    </source>
</evidence>